<proteinExistence type="predicted"/>
<sequence length="181" mass="20352">MNQPIIPASSNMKEFEAFLKSDYEIGVFLEVHVSQLKHISLLAKKANKKMIYHVDLIQGLKSDDFGTEFICQEFKPYGLISTKSSVILKAKQKNVIAIQRVFLLDSHAIAKSVKLVQRTHPDYIEVLPGTMPWMIKEIKESLNVPILAGGLIRTDKDISNAIEAGATSITTSKKELWQKIK</sequence>
<dbReference type="PANTHER" id="PTHR35787:SF1">
    <property type="entry name" value="GLYCEROL UPTAKE OPERON ANTITERMINATOR REGULATORY PROTEIN"/>
    <property type="match status" value="1"/>
</dbReference>
<dbReference type="InterPro" id="IPR006699">
    <property type="entry name" value="GlpP"/>
</dbReference>
<keyword evidence="1" id="KW-0805">Transcription regulation</keyword>
<name>A0A0J1IQA8_NIACI</name>
<keyword evidence="1" id="KW-0804">Transcription</keyword>
<dbReference type="Proteomes" id="UP000036045">
    <property type="component" value="Unassembled WGS sequence"/>
</dbReference>
<comment type="caution">
    <text evidence="2">The sequence shown here is derived from an EMBL/GenBank/DDBJ whole genome shotgun (WGS) entry which is preliminary data.</text>
</comment>
<keyword evidence="3" id="KW-1185">Reference proteome</keyword>
<dbReference type="SUPFAM" id="SSF110391">
    <property type="entry name" value="GlpP-like"/>
    <property type="match status" value="1"/>
</dbReference>
<dbReference type="OrthoDB" id="9799580at2"/>
<dbReference type="PATRIC" id="fig|1397.4.peg.1929"/>
<dbReference type="Gene3D" id="3.20.20.70">
    <property type="entry name" value="Aldolase class I"/>
    <property type="match status" value="1"/>
</dbReference>
<keyword evidence="1" id="KW-0694">RNA-binding</keyword>
<reference evidence="2 3" key="1">
    <citation type="submission" date="2015-05" db="EMBL/GenBank/DDBJ databases">
        <title>Whole genome sequence and identification of bacterial endophytes from Costus igneus.</title>
        <authorList>
            <person name="Lee Y.P."/>
            <person name="Gan H.M."/>
            <person name="Eng W."/>
            <person name="Wheatley M.S."/>
            <person name="Caraballo A."/>
            <person name="Polter S."/>
            <person name="Savka M.A."/>
            <person name="Hudson A.O."/>
        </authorList>
    </citation>
    <scope>NUCLEOTIDE SEQUENCE [LARGE SCALE GENOMIC DNA]</scope>
    <source>
        <strain evidence="2 3">RIT379</strain>
    </source>
</reference>
<dbReference type="Pfam" id="PF04309">
    <property type="entry name" value="G3P_antiterm"/>
    <property type="match status" value="1"/>
</dbReference>
<dbReference type="EMBL" id="LDPH01000002">
    <property type="protein sequence ID" value="KLV28139.1"/>
    <property type="molecule type" value="Genomic_DNA"/>
</dbReference>
<dbReference type="GO" id="GO:0045893">
    <property type="term" value="P:positive regulation of DNA-templated transcription"/>
    <property type="evidence" value="ECO:0007669"/>
    <property type="project" value="TreeGrafter"/>
</dbReference>
<evidence type="ECO:0000256" key="1">
    <source>
        <dbReference type="PIRNR" id="PIRNR016897"/>
    </source>
</evidence>
<dbReference type="RefSeq" id="WP_047940701.1">
    <property type="nucleotide sequence ID" value="NZ_CP053989.1"/>
</dbReference>
<dbReference type="GO" id="GO:0006071">
    <property type="term" value="P:glycerol metabolic process"/>
    <property type="evidence" value="ECO:0007669"/>
    <property type="project" value="UniProtKB-UniRule"/>
</dbReference>
<evidence type="ECO:0000313" key="2">
    <source>
        <dbReference type="EMBL" id="KLV28139.1"/>
    </source>
</evidence>
<comment type="function">
    <text evidence="1">Regulates expression of the glpD operon. In the presence of glycerol 3-phosphate (G3P) causes antitermination of transcription of glpD at the inverted repeat of the leader region to enhance its transcription. Binds and stabilizes glpD leader mRNA.</text>
</comment>
<dbReference type="AlphaFoldDB" id="A0A0J1IQA8"/>
<dbReference type="GeneID" id="56350041"/>
<dbReference type="PIRSF" id="PIRSF016897">
    <property type="entry name" value="GlpP"/>
    <property type="match status" value="1"/>
</dbReference>
<dbReference type="PANTHER" id="PTHR35787">
    <property type="entry name" value="GLYCEROL UPTAKE OPERON ANTITERMINATOR REGULATORY PROTEIN"/>
    <property type="match status" value="1"/>
</dbReference>
<keyword evidence="1" id="KW-0319">Glycerol metabolism</keyword>
<protein>
    <recommendedName>
        <fullName evidence="1">Glycerol uptake operon antiterminator regulatory protein</fullName>
    </recommendedName>
</protein>
<accession>A0A0J1IQA8</accession>
<dbReference type="GO" id="GO:0001072">
    <property type="term" value="F:transcription antitermination factor activity, RNA binding"/>
    <property type="evidence" value="ECO:0007669"/>
    <property type="project" value="TreeGrafter"/>
</dbReference>
<gene>
    <name evidence="2" type="ORF">ABW02_03285</name>
</gene>
<dbReference type="GO" id="GO:0003723">
    <property type="term" value="F:RNA binding"/>
    <property type="evidence" value="ECO:0007669"/>
    <property type="project" value="UniProtKB-KW"/>
</dbReference>
<dbReference type="InterPro" id="IPR013785">
    <property type="entry name" value="Aldolase_TIM"/>
</dbReference>
<organism evidence="2 3">
    <name type="scientific">Niallia circulans</name>
    <name type="common">Bacillus circulans</name>
    <dbReference type="NCBI Taxonomy" id="1397"/>
    <lineage>
        <taxon>Bacteria</taxon>
        <taxon>Bacillati</taxon>
        <taxon>Bacillota</taxon>
        <taxon>Bacilli</taxon>
        <taxon>Bacillales</taxon>
        <taxon>Bacillaceae</taxon>
        <taxon>Niallia</taxon>
    </lineage>
</organism>
<evidence type="ECO:0000313" key="3">
    <source>
        <dbReference type="Proteomes" id="UP000036045"/>
    </source>
</evidence>